<dbReference type="EMBL" id="JALD01000054">
    <property type="protein sequence ID" value="EUD10216.1"/>
    <property type="molecule type" value="Genomic_DNA"/>
</dbReference>
<proteinExistence type="predicted"/>
<dbReference type="AlphaFoldDB" id="A0AAV3M338"/>
<keyword evidence="1" id="KW-0449">Lipoprotein</keyword>
<sequence length="124" mass="14264">MRIIATLFLCSLVTGCTIEKSLSVVQVGMTPNHVIQIEGSPNEQTQQERYKIFVYYGKQQPAVLQPTTDRWFIFKDGHLLEYSTQYLNPSNDTNKPLRLTATEILSQWRNSQYLPVNLSVRANE</sequence>
<name>A0AAV3M338_9GAMM</name>
<reference evidence="1 2" key="1">
    <citation type="submission" date="2014-01" db="EMBL/GenBank/DDBJ databases">
        <authorList>
            <person name="Durkin A.S."/>
            <person name="McCorrison J."/>
            <person name="Torralba M."/>
            <person name="Gillis M."/>
            <person name="Haft D.H."/>
            <person name="Methe B."/>
            <person name="Sutton G."/>
            <person name="Nelson K.E."/>
        </authorList>
    </citation>
    <scope>NUCLEOTIDE SEQUENCE [LARGE SCALE GENOMIC DNA]</scope>
    <source>
        <strain evidence="1 2">205/92</strain>
    </source>
</reference>
<gene>
    <name evidence="1" type="ORF">HMPREF1563_0012</name>
</gene>
<comment type="caution">
    <text evidence="1">The sequence shown here is derived from an EMBL/GenBank/DDBJ whole genome shotgun (WGS) entry which is preliminary data.</text>
</comment>
<dbReference type="RefSeq" id="WP_224055079.1">
    <property type="nucleotide sequence ID" value="NZ_JALD01000054.1"/>
</dbReference>
<dbReference type="PROSITE" id="PS51257">
    <property type="entry name" value="PROKAR_LIPOPROTEIN"/>
    <property type="match status" value="1"/>
</dbReference>
<evidence type="ECO:0000313" key="2">
    <source>
        <dbReference type="Proteomes" id="UP000022311"/>
    </source>
</evidence>
<dbReference type="Proteomes" id="UP000022311">
    <property type="component" value="Unassembled WGS sequence"/>
</dbReference>
<protein>
    <submittedName>
        <fullName evidence="1">Lipoprotein</fullName>
    </submittedName>
</protein>
<organism evidence="1 2">
    <name type="scientific">Providencia alcalifaciens 205/92</name>
    <dbReference type="NCBI Taxonomy" id="1256988"/>
    <lineage>
        <taxon>Bacteria</taxon>
        <taxon>Pseudomonadati</taxon>
        <taxon>Pseudomonadota</taxon>
        <taxon>Gammaproteobacteria</taxon>
        <taxon>Enterobacterales</taxon>
        <taxon>Morganellaceae</taxon>
        <taxon>Providencia</taxon>
    </lineage>
</organism>
<evidence type="ECO:0000313" key="1">
    <source>
        <dbReference type="EMBL" id="EUD10216.1"/>
    </source>
</evidence>
<accession>A0AAV3M338</accession>